<keyword evidence="1" id="KW-0472">Membrane</keyword>
<feature type="transmembrane region" description="Helical" evidence="1">
    <location>
        <begin position="32"/>
        <end position="50"/>
    </location>
</feature>
<keyword evidence="1" id="KW-0812">Transmembrane</keyword>
<proteinExistence type="predicted"/>
<evidence type="ECO:0000313" key="2">
    <source>
        <dbReference type="EMBL" id="OMJ85741.1"/>
    </source>
</evidence>
<dbReference type="Proteomes" id="UP000187209">
    <property type="component" value="Unassembled WGS sequence"/>
</dbReference>
<keyword evidence="1" id="KW-1133">Transmembrane helix</keyword>
<dbReference type="AlphaFoldDB" id="A0A1R2C9S6"/>
<feature type="transmembrane region" description="Helical" evidence="1">
    <location>
        <begin position="106"/>
        <end position="128"/>
    </location>
</feature>
<dbReference type="EMBL" id="MPUH01000227">
    <property type="protein sequence ID" value="OMJ85741.1"/>
    <property type="molecule type" value="Genomic_DNA"/>
</dbReference>
<accession>A0A1R2C9S6</accession>
<reference evidence="2 3" key="1">
    <citation type="submission" date="2016-11" db="EMBL/GenBank/DDBJ databases">
        <title>The macronuclear genome of Stentor coeruleus: a giant cell with tiny introns.</title>
        <authorList>
            <person name="Slabodnick M."/>
            <person name="Ruby J.G."/>
            <person name="Reiff S.B."/>
            <person name="Swart E.C."/>
            <person name="Gosai S."/>
            <person name="Prabakaran S."/>
            <person name="Witkowska E."/>
            <person name="Larue G.E."/>
            <person name="Fisher S."/>
            <person name="Freeman R.M."/>
            <person name="Gunawardena J."/>
            <person name="Chu W."/>
            <person name="Stover N.A."/>
            <person name="Gregory B.D."/>
            <person name="Nowacki M."/>
            <person name="Derisi J."/>
            <person name="Roy S.W."/>
            <person name="Marshall W.F."/>
            <person name="Sood P."/>
        </authorList>
    </citation>
    <scope>NUCLEOTIDE SEQUENCE [LARGE SCALE GENOMIC DNA]</scope>
    <source>
        <strain evidence="2">WM001</strain>
    </source>
</reference>
<gene>
    <name evidence="2" type="ORF">SteCoe_12868</name>
</gene>
<evidence type="ECO:0000313" key="3">
    <source>
        <dbReference type="Proteomes" id="UP000187209"/>
    </source>
</evidence>
<feature type="transmembrane region" description="Helical" evidence="1">
    <location>
        <begin position="57"/>
        <end position="86"/>
    </location>
</feature>
<protein>
    <submittedName>
        <fullName evidence="2">Uncharacterized protein</fullName>
    </submittedName>
</protein>
<evidence type="ECO:0000256" key="1">
    <source>
        <dbReference type="SAM" id="Phobius"/>
    </source>
</evidence>
<keyword evidence="3" id="KW-1185">Reference proteome</keyword>
<name>A0A1R2C9S6_9CILI</name>
<sequence length="209" mass="24127">MNVLFGALVIGCGVMQGPYLYFSYASDMINWLIQVIILIFTLTSSLSFLYKPKSYKFYLVMLISSLLLALLFIYQVLFGYSLVFLAYCEIYNLGTVSCNCPDCPNWISAICYMISLCLSLSFVTLCMMNNIDEFLALRKVVKVRENEEDRINLNNLELQYVPTSIHVPRIAKTKRESILRTQEMVIKDMDGAEEREINKYNITEKKANY</sequence>
<comment type="caution">
    <text evidence="2">The sequence shown here is derived from an EMBL/GenBank/DDBJ whole genome shotgun (WGS) entry which is preliminary data.</text>
</comment>
<organism evidence="2 3">
    <name type="scientific">Stentor coeruleus</name>
    <dbReference type="NCBI Taxonomy" id="5963"/>
    <lineage>
        <taxon>Eukaryota</taxon>
        <taxon>Sar</taxon>
        <taxon>Alveolata</taxon>
        <taxon>Ciliophora</taxon>
        <taxon>Postciliodesmatophora</taxon>
        <taxon>Heterotrichea</taxon>
        <taxon>Heterotrichida</taxon>
        <taxon>Stentoridae</taxon>
        <taxon>Stentor</taxon>
    </lineage>
</organism>